<evidence type="ECO:0000313" key="6">
    <source>
        <dbReference type="Proteomes" id="UP000263993"/>
    </source>
</evidence>
<dbReference type="PRINTS" id="PR00598">
    <property type="entry name" value="HTHMARR"/>
</dbReference>
<accession>A0A371B6P0</accession>
<dbReference type="OrthoDB" id="7063965at2"/>
<dbReference type="PROSITE" id="PS01117">
    <property type="entry name" value="HTH_MARR_1"/>
    <property type="match status" value="1"/>
</dbReference>
<keyword evidence="3" id="KW-0804">Transcription</keyword>
<dbReference type="PROSITE" id="PS50995">
    <property type="entry name" value="HTH_MARR_2"/>
    <property type="match status" value="1"/>
</dbReference>
<keyword evidence="6" id="KW-1185">Reference proteome</keyword>
<gene>
    <name evidence="5" type="ORF">DXH78_00855</name>
</gene>
<dbReference type="GO" id="GO:0003700">
    <property type="term" value="F:DNA-binding transcription factor activity"/>
    <property type="evidence" value="ECO:0007669"/>
    <property type="project" value="InterPro"/>
</dbReference>
<dbReference type="GO" id="GO:0006950">
    <property type="term" value="P:response to stress"/>
    <property type="evidence" value="ECO:0007669"/>
    <property type="project" value="TreeGrafter"/>
</dbReference>
<dbReference type="SUPFAM" id="SSF46785">
    <property type="entry name" value="Winged helix' DNA-binding domain"/>
    <property type="match status" value="1"/>
</dbReference>
<dbReference type="GO" id="GO:0003677">
    <property type="term" value="F:DNA binding"/>
    <property type="evidence" value="ECO:0007669"/>
    <property type="project" value="UniProtKB-KW"/>
</dbReference>
<evidence type="ECO:0000313" key="5">
    <source>
        <dbReference type="EMBL" id="RDV03265.1"/>
    </source>
</evidence>
<dbReference type="InterPro" id="IPR036390">
    <property type="entry name" value="WH_DNA-bd_sf"/>
</dbReference>
<dbReference type="EMBL" id="QRGO01000001">
    <property type="protein sequence ID" value="RDV03265.1"/>
    <property type="molecule type" value="Genomic_DNA"/>
</dbReference>
<feature type="domain" description="HTH marR-type" evidence="4">
    <location>
        <begin position="28"/>
        <end position="162"/>
    </location>
</feature>
<dbReference type="InterPro" id="IPR023187">
    <property type="entry name" value="Tscrpt_reg_MarR-type_CS"/>
</dbReference>
<name>A0A371B6P0_9BRAD</name>
<keyword evidence="1" id="KW-0805">Transcription regulation</keyword>
<comment type="caution">
    <text evidence="5">The sequence shown here is derived from an EMBL/GenBank/DDBJ whole genome shotgun (WGS) entry which is preliminary data.</text>
</comment>
<dbReference type="Pfam" id="PF01047">
    <property type="entry name" value="MarR"/>
    <property type="match status" value="1"/>
</dbReference>
<organism evidence="5 6">
    <name type="scientific">Undibacter mobilis</name>
    <dbReference type="NCBI Taxonomy" id="2292256"/>
    <lineage>
        <taxon>Bacteria</taxon>
        <taxon>Pseudomonadati</taxon>
        <taxon>Pseudomonadota</taxon>
        <taxon>Alphaproteobacteria</taxon>
        <taxon>Hyphomicrobiales</taxon>
        <taxon>Nitrobacteraceae</taxon>
        <taxon>Undibacter</taxon>
    </lineage>
</organism>
<dbReference type="PANTHER" id="PTHR33164:SF43">
    <property type="entry name" value="HTH-TYPE TRANSCRIPTIONAL REPRESSOR YETL"/>
    <property type="match status" value="1"/>
</dbReference>
<evidence type="ECO:0000256" key="1">
    <source>
        <dbReference type="ARBA" id="ARBA00023015"/>
    </source>
</evidence>
<dbReference type="PANTHER" id="PTHR33164">
    <property type="entry name" value="TRANSCRIPTIONAL REGULATOR, MARR FAMILY"/>
    <property type="match status" value="1"/>
</dbReference>
<dbReference type="Gene3D" id="1.10.10.10">
    <property type="entry name" value="Winged helix-like DNA-binding domain superfamily/Winged helix DNA-binding domain"/>
    <property type="match status" value="1"/>
</dbReference>
<dbReference type="InterPro" id="IPR036388">
    <property type="entry name" value="WH-like_DNA-bd_sf"/>
</dbReference>
<dbReference type="RefSeq" id="WP_115515292.1">
    <property type="nucleotide sequence ID" value="NZ_QRGO01000001.1"/>
</dbReference>
<dbReference type="InterPro" id="IPR000835">
    <property type="entry name" value="HTH_MarR-typ"/>
</dbReference>
<dbReference type="SMART" id="SM00347">
    <property type="entry name" value="HTH_MARR"/>
    <property type="match status" value="1"/>
</dbReference>
<reference evidence="6" key="1">
    <citation type="submission" date="2018-08" db="EMBL/GenBank/DDBJ databases">
        <authorList>
            <person name="Kim S.-J."/>
            <person name="Jung G.-Y."/>
        </authorList>
    </citation>
    <scope>NUCLEOTIDE SEQUENCE [LARGE SCALE GENOMIC DNA]</scope>
    <source>
        <strain evidence="6">GY_H</strain>
    </source>
</reference>
<evidence type="ECO:0000256" key="2">
    <source>
        <dbReference type="ARBA" id="ARBA00023125"/>
    </source>
</evidence>
<sequence length="168" mass="18650">MSESRPLARAGASVVDRESASPQDEKLELRVWLRFLSVFKIVEGKLRTRLRSNFDISTPRFDVLAILHGHSGAMTMGELSSGLMVTTGNVTGIVDMLIDEGLVSKSPNPVDRRSHLIEITPAGRRLFARIAPALAKWFEDAMSEMTAAEIKELQRLLGKFKASANKWQ</sequence>
<proteinExistence type="predicted"/>
<protein>
    <submittedName>
        <fullName evidence="5">MarR family transcriptional regulator</fullName>
    </submittedName>
</protein>
<evidence type="ECO:0000259" key="4">
    <source>
        <dbReference type="PROSITE" id="PS50995"/>
    </source>
</evidence>
<evidence type="ECO:0000256" key="3">
    <source>
        <dbReference type="ARBA" id="ARBA00023163"/>
    </source>
</evidence>
<dbReference type="AlphaFoldDB" id="A0A371B6P0"/>
<keyword evidence="2" id="KW-0238">DNA-binding</keyword>
<dbReference type="InterPro" id="IPR039422">
    <property type="entry name" value="MarR/SlyA-like"/>
</dbReference>
<dbReference type="Proteomes" id="UP000263993">
    <property type="component" value="Unassembled WGS sequence"/>
</dbReference>